<feature type="transmembrane region" description="Helical" evidence="1">
    <location>
        <begin position="547"/>
        <end position="567"/>
    </location>
</feature>
<dbReference type="EMBL" id="CP073100">
    <property type="protein sequence ID" value="QUE51097.1"/>
    <property type="molecule type" value="Genomic_DNA"/>
</dbReference>
<reference evidence="2" key="1">
    <citation type="submission" date="2021-04" db="EMBL/GenBank/DDBJ databases">
        <title>Luteolibacter sp. 32A isolated from the skin of an Anderson's salamander (Ambystoma andersonii).</title>
        <authorList>
            <person name="Spergser J."/>
            <person name="Busse H.-J."/>
        </authorList>
    </citation>
    <scope>NUCLEOTIDE SEQUENCE</scope>
    <source>
        <strain evidence="2">32A</strain>
    </source>
</reference>
<gene>
    <name evidence="2" type="ORF">KBB96_19855</name>
</gene>
<proteinExistence type="predicted"/>
<feature type="transmembrane region" description="Helical" evidence="1">
    <location>
        <begin position="427"/>
        <end position="446"/>
    </location>
</feature>
<feature type="transmembrane region" description="Helical" evidence="1">
    <location>
        <begin position="610"/>
        <end position="633"/>
    </location>
</feature>
<feature type="transmembrane region" description="Helical" evidence="1">
    <location>
        <begin position="513"/>
        <end position="532"/>
    </location>
</feature>
<dbReference type="KEGG" id="lamb:KBB96_19855"/>
<organism evidence="2 3">
    <name type="scientific">Luteolibacter ambystomatis</name>
    <dbReference type="NCBI Taxonomy" id="2824561"/>
    <lineage>
        <taxon>Bacteria</taxon>
        <taxon>Pseudomonadati</taxon>
        <taxon>Verrucomicrobiota</taxon>
        <taxon>Verrucomicrobiia</taxon>
        <taxon>Verrucomicrobiales</taxon>
        <taxon>Verrucomicrobiaceae</taxon>
        <taxon>Luteolibacter</taxon>
    </lineage>
</organism>
<keyword evidence="1" id="KW-0812">Transmembrane</keyword>
<evidence type="ECO:0000256" key="1">
    <source>
        <dbReference type="SAM" id="Phobius"/>
    </source>
</evidence>
<feature type="transmembrane region" description="Helical" evidence="1">
    <location>
        <begin position="63"/>
        <end position="83"/>
    </location>
</feature>
<feature type="transmembrane region" description="Helical" evidence="1">
    <location>
        <begin position="579"/>
        <end position="598"/>
    </location>
</feature>
<dbReference type="Proteomes" id="UP000676169">
    <property type="component" value="Chromosome"/>
</dbReference>
<keyword evidence="1" id="KW-1133">Transmembrane helix</keyword>
<dbReference type="RefSeq" id="WP_211631236.1">
    <property type="nucleotide sequence ID" value="NZ_CP073100.1"/>
</dbReference>
<feature type="transmembrane region" description="Helical" evidence="1">
    <location>
        <begin position="470"/>
        <end position="492"/>
    </location>
</feature>
<sequence>MPSPAERFLDAAVRPFSDNPELQIHARRELEERIDPASTENPSWDSAAERLQHHDRKWWRGKAGFIFLILILVAFFTCFYPGLIKLIKAKGTLESLVDGSGGSETHAEIRERISKGMTMDQRLILFGTSSDNSGKVADEELWQRHPDNPCYLAGYARAYTVEHGTLPPDYLETAARIDPDNGWFPAHAATILASRSVKAEPRTEEEKKARKPKQWKILDPAGLDQAVALLVKARSLPLFESYTNERFAERIALLPPANDFGSYIDRVAIAARAPMAGLWSQKLIEVIGPQAQRLAEEDKKEELHDLLLVWKDLNPRMLADSNELTGILAVYATTRACVGAFREAARRLDLGETSQSLEPLYEAIEADYQKRPLIDSSALEELADKHGNMLSVTILPVFARQANAAPVIDGESLKPIRLFDHAWGGRLLYLGLFSLMGIAAGCAWLYRFRHGRLIRLLSARVTALMTPADWIWILLVGGCGPLLAYEAIQYLTPLGMRDWGFFYILKMKPSPQLNAWGVLTFVAPIAIARWRLGLRTQTWKLKHARPWLGWSILFFFLLLMPLVGLAISHDLVKRWEIAWTTLFVLGSLWWHTLAIRALCTRRATALARQATARLIAAAYGTTMLALAVAATVTRFEERYWLKRDTLMQVEADKPGFMQFEYQVGQVRKSEVMEILSPLEEIR</sequence>
<evidence type="ECO:0000313" key="3">
    <source>
        <dbReference type="Proteomes" id="UP000676169"/>
    </source>
</evidence>
<name>A0A975G939_9BACT</name>
<protein>
    <submittedName>
        <fullName evidence="2">Uncharacterized protein</fullName>
    </submittedName>
</protein>
<keyword evidence="3" id="KW-1185">Reference proteome</keyword>
<dbReference type="AlphaFoldDB" id="A0A975G939"/>
<evidence type="ECO:0000313" key="2">
    <source>
        <dbReference type="EMBL" id="QUE51097.1"/>
    </source>
</evidence>
<keyword evidence="1" id="KW-0472">Membrane</keyword>
<accession>A0A975G939</accession>